<dbReference type="OrthoDB" id="4505928at2759"/>
<reference evidence="2" key="1">
    <citation type="submission" date="2020-11" db="EMBL/GenBank/DDBJ databases">
        <authorList>
            <consortium name="DOE Joint Genome Institute"/>
            <person name="Ahrendt S."/>
            <person name="Riley R."/>
            <person name="Andreopoulos W."/>
            <person name="Labutti K."/>
            <person name="Pangilinan J."/>
            <person name="Ruiz-Duenas F.J."/>
            <person name="Barrasa J.M."/>
            <person name="Sanchez-Garcia M."/>
            <person name="Camarero S."/>
            <person name="Miyauchi S."/>
            <person name="Serrano A."/>
            <person name="Linde D."/>
            <person name="Babiker R."/>
            <person name="Drula E."/>
            <person name="Ayuso-Fernandez I."/>
            <person name="Pacheco R."/>
            <person name="Padilla G."/>
            <person name="Ferreira P."/>
            <person name="Barriuso J."/>
            <person name="Kellner H."/>
            <person name="Castanera R."/>
            <person name="Alfaro M."/>
            <person name="Ramirez L."/>
            <person name="Pisabarro A.G."/>
            <person name="Kuo A."/>
            <person name="Tritt A."/>
            <person name="Lipzen A."/>
            <person name="He G."/>
            <person name="Yan M."/>
            <person name="Ng V."/>
            <person name="Cullen D."/>
            <person name="Martin F."/>
            <person name="Rosso M.-N."/>
            <person name="Henrissat B."/>
            <person name="Hibbett D."/>
            <person name="Martinez A.T."/>
            <person name="Grigoriev I.V."/>
        </authorList>
    </citation>
    <scope>NUCLEOTIDE SEQUENCE</scope>
    <source>
        <strain evidence="2">AH 40177</strain>
    </source>
</reference>
<dbReference type="Proteomes" id="UP000772434">
    <property type="component" value="Unassembled WGS sequence"/>
</dbReference>
<dbReference type="CDD" id="cd14688">
    <property type="entry name" value="bZIP_YAP"/>
    <property type="match status" value="1"/>
</dbReference>
<keyword evidence="3" id="KW-1185">Reference proteome</keyword>
<evidence type="ECO:0000256" key="1">
    <source>
        <dbReference type="SAM" id="MobiDB-lite"/>
    </source>
</evidence>
<evidence type="ECO:0008006" key="4">
    <source>
        <dbReference type="Google" id="ProtNLM"/>
    </source>
</evidence>
<comment type="caution">
    <text evidence="2">The sequence shown here is derived from an EMBL/GenBank/DDBJ whole genome shotgun (WGS) entry which is preliminary data.</text>
</comment>
<protein>
    <recommendedName>
        <fullName evidence="4">BZIP domain-containing protein</fullName>
    </recommendedName>
</protein>
<name>A0A9P5P9I8_9AGAR</name>
<dbReference type="AlphaFoldDB" id="A0A9P5P9I8"/>
<feature type="region of interest" description="Disordered" evidence="1">
    <location>
        <begin position="1"/>
        <end position="37"/>
    </location>
</feature>
<proteinExistence type="predicted"/>
<gene>
    <name evidence="2" type="ORF">BDP27DRAFT_638427</name>
</gene>
<sequence length="127" mass="14833">MKTIARKEKDERVREKDERVREKDERVRENQRRSRERKREYVASLEARLAEYDKNGVQANIELQSKARAVFEENKILRKLLVEVGVSDAEIQNAITPPTSLEETVSNSSCRSRFAIYSSFAQQSFLP</sequence>
<dbReference type="PANTHER" id="PTHR42070">
    <property type="entry name" value="FILAMENT ASSOCIATED PROTEIN, PUTATIVE (AFU_ORTHOLOGUE AFUA_8G06630)-RELATED"/>
    <property type="match status" value="1"/>
</dbReference>
<dbReference type="EMBL" id="JADNRY010000433">
    <property type="protein sequence ID" value="KAF9056769.1"/>
    <property type="molecule type" value="Genomic_DNA"/>
</dbReference>
<organism evidence="2 3">
    <name type="scientific">Rhodocollybia butyracea</name>
    <dbReference type="NCBI Taxonomy" id="206335"/>
    <lineage>
        <taxon>Eukaryota</taxon>
        <taxon>Fungi</taxon>
        <taxon>Dikarya</taxon>
        <taxon>Basidiomycota</taxon>
        <taxon>Agaricomycotina</taxon>
        <taxon>Agaricomycetes</taxon>
        <taxon>Agaricomycetidae</taxon>
        <taxon>Agaricales</taxon>
        <taxon>Marasmiineae</taxon>
        <taxon>Omphalotaceae</taxon>
        <taxon>Rhodocollybia</taxon>
    </lineage>
</organism>
<accession>A0A9P5P9I8</accession>
<evidence type="ECO:0000313" key="2">
    <source>
        <dbReference type="EMBL" id="KAF9056769.1"/>
    </source>
</evidence>
<dbReference type="PANTHER" id="PTHR42070:SF1">
    <property type="entry name" value="FILAMENT ASSOCIATED PROTEIN, PUTATIVE (AFU_ORTHOLOGUE AFUA_8G06630)-RELATED"/>
    <property type="match status" value="1"/>
</dbReference>
<evidence type="ECO:0000313" key="3">
    <source>
        <dbReference type="Proteomes" id="UP000772434"/>
    </source>
</evidence>